<evidence type="ECO:0000313" key="3">
    <source>
        <dbReference type="Proteomes" id="UP000319658"/>
    </source>
</evidence>
<dbReference type="Proteomes" id="UP000319658">
    <property type="component" value="Segment"/>
</dbReference>
<evidence type="ECO:0000256" key="1">
    <source>
        <dbReference type="SAM" id="MobiDB-lite"/>
    </source>
</evidence>
<sequence>MHDWLEGTKGYNECVVQVRLDAPQDSRTGYMLNNMLYSNTDLTELAPDFRGCPHNGGEHTCTVTGTRQEVIAWLDLVVEEYPDWEHAATKIKGHIRKEFLGTEWRKYGRINIYLKKMECLKLERGQDRPDIKPWFKGEWENEERKNFKPTRRQQLINEKNRTGRH</sequence>
<protein>
    <submittedName>
        <fullName evidence="2">Uncharacterized protein</fullName>
    </submittedName>
</protein>
<feature type="region of interest" description="Disordered" evidence="1">
    <location>
        <begin position="146"/>
        <end position="165"/>
    </location>
</feature>
<reference evidence="2 3" key="1">
    <citation type="submission" date="2019-06" db="EMBL/GenBank/DDBJ databases">
        <title>Complete genome sequence of Aeromonas hydrophila bacteriophage D3.</title>
        <authorList>
            <person name="Rai S."/>
            <person name="Tyagi A."/>
            <person name="Kumar N."/>
            <person name="Singh N."/>
        </authorList>
    </citation>
    <scope>NUCLEOTIDE SEQUENCE [LARGE SCALE GENOMIC DNA]</scope>
</reference>
<organism evidence="2 3">
    <name type="scientific">Aeromonas phage D3</name>
    <dbReference type="NCBI Taxonomy" id="2593327"/>
    <lineage>
        <taxon>Viruses</taxon>
        <taxon>Duplodnaviria</taxon>
        <taxon>Heunggongvirae</taxon>
        <taxon>Uroviricota</taxon>
        <taxon>Caudoviricetes</taxon>
        <taxon>Chimalliviridae</taxon>
        <taxon>Ludhianavirus</taxon>
        <taxon>Ludhianavirus D3</taxon>
    </lineage>
</organism>
<gene>
    <name evidence="2" type="ORF">D3_0175</name>
</gene>
<name>A0A514TV52_9CAUD</name>
<evidence type="ECO:0000313" key="2">
    <source>
        <dbReference type="EMBL" id="QDJ96905.1"/>
    </source>
</evidence>
<accession>A0A514TV52</accession>
<keyword evidence="3" id="KW-1185">Reference proteome</keyword>
<dbReference type="EMBL" id="MN102098">
    <property type="protein sequence ID" value="QDJ96905.1"/>
    <property type="molecule type" value="Genomic_DNA"/>
</dbReference>
<proteinExistence type="predicted"/>